<proteinExistence type="predicted"/>
<dbReference type="GO" id="GO:0019877">
    <property type="term" value="P:diaminopimelate biosynthetic process"/>
    <property type="evidence" value="ECO:0007669"/>
    <property type="project" value="UniProtKB-ARBA"/>
</dbReference>
<reference evidence="4 5" key="1">
    <citation type="submission" date="2017-03" db="EMBL/GenBank/DDBJ databases">
        <authorList>
            <person name="Afonso C.L."/>
            <person name="Miller P.J."/>
            <person name="Scott M.A."/>
            <person name="Spackman E."/>
            <person name="Goraichik I."/>
            <person name="Dimitrov K.M."/>
            <person name="Suarez D.L."/>
            <person name="Swayne D.E."/>
        </authorList>
    </citation>
    <scope>NUCLEOTIDE SEQUENCE [LARGE SCALE GENOMIC DNA]</scope>
    <source>
        <strain evidence="4 5">CECT 7680</strain>
    </source>
</reference>
<keyword evidence="1 4" id="KW-0378">Hydrolase</keyword>
<dbReference type="Proteomes" id="UP000193409">
    <property type="component" value="Unassembled WGS sequence"/>
</dbReference>
<keyword evidence="2" id="KW-0479">Metal-binding</keyword>
<dbReference type="AlphaFoldDB" id="A0A1Y5S782"/>
<dbReference type="Gene3D" id="3.40.630.10">
    <property type="entry name" value="Zn peptidases"/>
    <property type="match status" value="1"/>
</dbReference>
<sequence length="386" mass="41467">MPVINRIADYAEEMKAWRHWLHRNPELVFDCHKTAAFVEERLREFGVDEIHTGIATSGVVAVIHGQGEGPAIGLRADMDALPIVEESGVDYASETTGHMHACGHDGHTTMLLGAAKYLAETRRFKGRAVLIFQPAEEAGGGAGVMVEEGVMERFGISRVFALHNAPNVPVGHFHGTPGPIMAAVDEFEITFRGRGGHAAMPEDTVDPIPAVVALAQALPTVVSRNISAIDDVVLSVTSIHAGKALNVVPETAYIGGTVRCFSPEVRDLAEARIRALAEGQAAAFGVRAEILYHRDYPATINEPAETDFALNVAREVVGEAAVVGDSPKQMGSEDFAYMLERRPGAYLFLGQGDGPVCHHPAYDFNDEISPIGASFFARLVETAQPL</sequence>
<dbReference type="GO" id="GO:0046872">
    <property type="term" value="F:metal ion binding"/>
    <property type="evidence" value="ECO:0007669"/>
    <property type="project" value="UniProtKB-KW"/>
</dbReference>
<gene>
    <name evidence="4" type="primary">yxeP_2</name>
    <name evidence="4" type="ORF">PSA7680_01593</name>
</gene>
<dbReference type="FunFam" id="3.30.70.360:FF:000001">
    <property type="entry name" value="N-acetyldiaminopimelate deacetylase"/>
    <property type="match status" value="1"/>
</dbReference>
<feature type="binding site" evidence="2">
    <location>
        <position position="163"/>
    </location>
    <ligand>
        <name>Mn(2+)</name>
        <dbReference type="ChEBI" id="CHEBI:29035"/>
        <label>2</label>
    </ligand>
</feature>
<organism evidence="4 5">
    <name type="scientific">Pseudoruegeria aquimaris</name>
    <dbReference type="NCBI Taxonomy" id="393663"/>
    <lineage>
        <taxon>Bacteria</taxon>
        <taxon>Pseudomonadati</taxon>
        <taxon>Pseudomonadota</taxon>
        <taxon>Alphaproteobacteria</taxon>
        <taxon>Rhodobacterales</taxon>
        <taxon>Roseobacteraceae</taxon>
        <taxon>Pseudoruegeria</taxon>
    </lineage>
</organism>
<comment type="cofactor">
    <cofactor evidence="2">
        <name>Mn(2+)</name>
        <dbReference type="ChEBI" id="CHEBI:29035"/>
    </cofactor>
    <text evidence="2">The Mn(2+) ion enhances activity.</text>
</comment>
<dbReference type="SUPFAM" id="SSF53187">
    <property type="entry name" value="Zn-dependent exopeptidases"/>
    <property type="match status" value="1"/>
</dbReference>
<feature type="binding site" evidence="2">
    <location>
        <position position="102"/>
    </location>
    <ligand>
        <name>Mn(2+)</name>
        <dbReference type="ChEBI" id="CHEBI:29035"/>
        <label>2</label>
    </ligand>
</feature>
<dbReference type="GO" id="GO:0050118">
    <property type="term" value="F:N-acetyldiaminopimelate deacetylase activity"/>
    <property type="evidence" value="ECO:0007669"/>
    <property type="project" value="UniProtKB-ARBA"/>
</dbReference>
<dbReference type="InterPro" id="IPR002933">
    <property type="entry name" value="Peptidase_M20"/>
</dbReference>
<dbReference type="Gene3D" id="3.30.70.360">
    <property type="match status" value="1"/>
</dbReference>
<dbReference type="Pfam" id="PF01546">
    <property type="entry name" value="Peptidase_M20"/>
    <property type="match status" value="1"/>
</dbReference>
<feature type="binding site" evidence="2">
    <location>
        <position position="104"/>
    </location>
    <ligand>
        <name>Mn(2+)</name>
        <dbReference type="ChEBI" id="CHEBI:29035"/>
        <label>2</label>
    </ligand>
</feature>
<dbReference type="InterPro" id="IPR036264">
    <property type="entry name" value="Bact_exopeptidase_dim_dom"/>
</dbReference>
<dbReference type="InterPro" id="IPR017439">
    <property type="entry name" value="Amidohydrolase"/>
</dbReference>
<evidence type="ECO:0000259" key="3">
    <source>
        <dbReference type="Pfam" id="PF07687"/>
    </source>
</evidence>
<dbReference type="PIRSF" id="PIRSF005962">
    <property type="entry name" value="Pept_M20D_amidohydro"/>
    <property type="match status" value="1"/>
</dbReference>
<evidence type="ECO:0000256" key="1">
    <source>
        <dbReference type="ARBA" id="ARBA00022801"/>
    </source>
</evidence>
<evidence type="ECO:0000313" key="5">
    <source>
        <dbReference type="Proteomes" id="UP000193409"/>
    </source>
</evidence>
<dbReference type="PANTHER" id="PTHR11014:SF63">
    <property type="entry name" value="METALLOPEPTIDASE, PUTATIVE (AFU_ORTHOLOGUE AFUA_6G09600)-RELATED"/>
    <property type="match status" value="1"/>
</dbReference>
<feature type="binding site" evidence="2">
    <location>
        <position position="358"/>
    </location>
    <ligand>
        <name>Mn(2+)</name>
        <dbReference type="ChEBI" id="CHEBI:29035"/>
        <label>2</label>
    </ligand>
</feature>
<feature type="domain" description="Peptidase M20 dimerisation" evidence="3">
    <location>
        <begin position="186"/>
        <end position="278"/>
    </location>
</feature>
<dbReference type="NCBIfam" id="TIGR01891">
    <property type="entry name" value="amidohydrolases"/>
    <property type="match status" value="1"/>
</dbReference>
<evidence type="ECO:0000313" key="4">
    <source>
        <dbReference type="EMBL" id="SLN33773.1"/>
    </source>
</evidence>
<dbReference type="EC" id="3.-.-.-" evidence="4"/>
<evidence type="ECO:0000256" key="2">
    <source>
        <dbReference type="PIRSR" id="PIRSR005962-1"/>
    </source>
</evidence>
<dbReference type="InterPro" id="IPR011650">
    <property type="entry name" value="Peptidase_M20_dimer"/>
</dbReference>
<protein>
    <submittedName>
        <fullName evidence="4">Putative hydrolase YxeP</fullName>
        <ecNumber evidence="4">3.-.-.-</ecNumber>
    </submittedName>
</protein>
<accession>A0A1Y5S782</accession>
<dbReference type="OrthoDB" id="9777385at2"/>
<dbReference type="PANTHER" id="PTHR11014">
    <property type="entry name" value="PEPTIDASE M20 FAMILY MEMBER"/>
    <property type="match status" value="1"/>
</dbReference>
<dbReference type="SUPFAM" id="SSF55031">
    <property type="entry name" value="Bacterial exopeptidase dimerisation domain"/>
    <property type="match status" value="1"/>
</dbReference>
<keyword evidence="5" id="KW-1185">Reference proteome</keyword>
<dbReference type="CDD" id="cd05666">
    <property type="entry name" value="M20_Acy1-like"/>
    <property type="match status" value="1"/>
</dbReference>
<dbReference type="RefSeq" id="WP_085868147.1">
    <property type="nucleotide sequence ID" value="NZ_FWFQ01000009.1"/>
</dbReference>
<dbReference type="EMBL" id="FWFQ01000009">
    <property type="protein sequence ID" value="SLN33773.1"/>
    <property type="molecule type" value="Genomic_DNA"/>
</dbReference>
<feature type="binding site" evidence="2">
    <location>
        <position position="137"/>
    </location>
    <ligand>
        <name>Mn(2+)</name>
        <dbReference type="ChEBI" id="CHEBI:29035"/>
        <label>2</label>
    </ligand>
</feature>
<dbReference type="Pfam" id="PF07687">
    <property type="entry name" value="M20_dimer"/>
    <property type="match status" value="1"/>
</dbReference>
<name>A0A1Y5S782_9RHOB</name>
<keyword evidence="2" id="KW-0464">Manganese</keyword>